<dbReference type="PANTHER" id="PTHR16296">
    <property type="entry name" value="UNCHARACTERIZED HYPOTHALAMUS PROTEIN HT007"/>
    <property type="match status" value="1"/>
</dbReference>
<feature type="transmembrane region" description="Helical" evidence="6">
    <location>
        <begin position="175"/>
        <end position="192"/>
    </location>
</feature>
<keyword evidence="4" id="KW-0496">Mitochondrion</keyword>
<organism evidence="7 8">
    <name type="scientific">Molorchus minor</name>
    <dbReference type="NCBI Taxonomy" id="1323400"/>
    <lineage>
        <taxon>Eukaryota</taxon>
        <taxon>Metazoa</taxon>
        <taxon>Ecdysozoa</taxon>
        <taxon>Arthropoda</taxon>
        <taxon>Hexapoda</taxon>
        <taxon>Insecta</taxon>
        <taxon>Pterygota</taxon>
        <taxon>Neoptera</taxon>
        <taxon>Endopterygota</taxon>
        <taxon>Coleoptera</taxon>
        <taxon>Polyphaga</taxon>
        <taxon>Cucujiformia</taxon>
        <taxon>Chrysomeloidea</taxon>
        <taxon>Cerambycidae</taxon>
        <taxon>Lamiinae</taxon>
        <taxon>Monochamini</taxon>
        <taxon>Molorchus</taxon>
    </lineage>
</organism>
<accession>A0ABQ9IWG7</accession>
<protein>
    <recommendedName>
        <fullName evidence="9">Transmembrane protein 126A</fullName>
    </recommendedName>
</protein>
<dbReference type="PANTHER" id="PTHR16296:SF2">
    <property type="entry name" value="TRANSMEMBRANE PROTEIN 126A"/>
    <property type="match status" value="1"/>
</dbReference>
<evidence type="ECO:0000256" key="4">
    <source>
        <dbReference type="ARBA" id="ARBA00023128"/>
    </source>
</evidence>
<evidence type="ECO:0008006" key="9">
    <source>
        <dbReference type="Google" id="ProtNLM"/>
    </source>
</evidence>
<evidence type="ECO:0000256" key="1">
    <source>
        <dbReference type="ARBA" id="ARBA00004225"/>
    </source>
</evidence>
<comment type="subcellular location">
    <subcellularLocation>
        <location evidence="1">Mitochondrion membrane</location>
        <topology evidence="1">Multi-pass membrane protein</topology>
    </subcellularLocation>
</comment>
<name>A0ABQ9IWG7_9CUCU</name>
<dbReference type="Pfam" id="PF07114">
    <property type="entry name" value="TMEM126"/>
    <property type="match status" value="1"/>
</dbReference>
<keyword evidence="3 6" id="KW-1133">Transmembrane helix</keyword>
<comment type="caution">
    <text evidence="7">The sequence shown here is derived from an EMBL/GenBank/DDBJ whole genome shotgun (WGS) entry which is preliminary data.</text>
</comment>
<proteinExistence type="predicted"/>
<evidence type="ECO:0000256" key="6">
    <source>
        <dbReference type="SAM" id="Phobius"/>
    </source>
</evidence>
<evidence type="ECO:0000313" key="7">
    <source>
        <dbReference type="EMBL" id="KAJ8967842.1"/>
    </source>
</evidence>
<dbReference type="Proteomes" id="UP001162164">
    <property type="component" value="Unassembled WGS sequence"/>
</dbReference>
<keyword evidence="2 6" id="KW-0812">Transmembrane</keyword>
<dbReference type="InterPro" id="IPR009801">
    <property type="entry name" value="TMEM126"/>
</dbReference>
<dbReference type="EMBL" id="JAPWTJ010002119">
    <property type="protein sequence ID" value="KAJ8967842.1"/>
    <property type="molecule type" value="Genomic_DNA"/>
</dbReference>
<evidence type="ECO:0000256" key="3">
    <source>
        <dbReference type="ARBA" id="ARBA00022989"/>
    </source>
</evidence>
<evidence type="ECO:0000256" key="2">
    <source>
        <dbReference type="ARBA" id="ARBA00022692"/>
    </source>
</evidence>
<reference evidence="7" key="1">
    <citation type="journal article" date="2023" name="Insect Mol. Biol.">
        <title>Genome sequencing provides insights into the evolution of gene families encoding plant cell wall-degrading enzymes in longhorned beetles.</title>
        <authorList>
            <person name="Shin N.R."/>
            <person name="Okamura Y."/>
            <person name="Kirsch R."/>
            <person name="Pauchet Y."/>
        </authorList>
    </citation>
    <scope>NUCLEOTIDE SEQUENCE</scope>
    <source>
        <strain evidence="7">MMC_N1</strain>
    </source>
</reference>
<feature type="transmembrane region" description="Helical" evidence="6">
    <location>
        <begin position="76"/>
        <end position="94"/>
    </location>
</feature>
<sequence>MALQKKTGERPEDAVILTEHEAVKYHSRILHTWDNVWDTFAYKYGCFLLGGATVMSSMYINNYFRMKFKVLHYGRMSSYIPICLIPGTLVFILHQQLVLKELILLNQETCPICIELRASVVQGTLGCLLPLTLAPASAISLAHSYGTYNVPYILKQPLEVWKVIQKQIKPARNTLLVIFGIHAVLASVVTYFEAGSVYKVNHKLMELEQQLERDGKI</sequence>
<keyword evidence="5 6" id="KW-0472">Membrane</keyword>
<evidence type="ECO:0000313" key="8">
    <source>
        <dbReference type="Proteomes" id="UP001162164"/>
    </source>
</evidence>
<feature type="transmembrane region" description="Helical" evidence="6">
    <location>
        <begin position="41"/>
        <end position="64"/>
    </location>
</feature>
<gene>
    <name evidence="7" type="ORF">NQ317_005513</name>
</gene>
<keyword evidence="8" id="KW-1185">Reference proteome</keyword>
<evidence type="ECO:0000256" key="5">
    <source>
        <dbReference type="ARBA" id="ARBA00023136"/>
    </source>
</evidence>